<reference evidence="1" key="1">
    <citation type="submission" date="2023-05" db="EMBL/GenBank/DDBJ databases">
        <authorList>
            <consortium name="ELIXIR-Norway"/>
        </authorList>
    </citation>
    <scope>NUCLEOTIDE SEQUENCE</scope>
</reference>
<protein>
    <submittedName>
        <fullName evidence="1">Uncharacterized protein</fullName>
    </submittedName>
</protein>
<evidence type="ECO:0000313" key="2">
    <source>
        <dbReference type="Proteomes" id="UP001162501"/>
    </source>
</evidence>
<proteinExistence type="predicted"/>
<gene>
    <name evidence="1" type="ORF">MRATA1EN22A_LOCUS10421</name>
</gene>
<dbReference type="Proteomes" id="UP001162501">
    <property type="component" value="Chromosome 20"/>
</dbReference>
<evidence type="ECO:0000313" key="1">
    <source>
        <dbReference type="EMBL" id="CAM9991610.1"/>
    </source>
</evidence>
<dbReference type="EMBL" id="OX596104">
    <property type="protein sequence ID" value="CAM9991610.1"/>
    <property type="molecule type" value="Genomic_DNA"/>
</dbReference>
<name>A0AC59YUQ4_RANTA</name>
<sequence length="134" mass="14019">MPTTPNSQAFGTSVCIEKTAQEPVPATKRGLLRLSPMTHTTTSTTVGDPEPAETLMLSSLSPQDFCGVADLTSIVQLWKLRLTKGARPEPPSPVGSPVTPVLDHTAQPRRGALISGGVSDADSGMWRALEAAVA</sequence>
<organism evidence="1 2">
    <name type="scientific">Rangifer tarandus platyrhynchus</name>
    <name type="common">Svalbard reindeer</name>
    <dbReference type="NCBI Taxonomy" id="3082113"/>
    <lineage>
        <taxon>Eukaryota</taxon>
        <taxon>Metazoa</taxon>
        <taxon>Chordata</taxon>
        <taxon>Craniata</taxon>
        <taxon>Vertebrata</taxon>
        <taxon>Euteleostomi</taxon>
        <taxon>Mammalia</taxon>
        <taxon>Eutheria</taxon>
        <taxon>Laurasiatheria</taxon>
        <taxon>Artiodactyla</taxon>
        <taxon>Ruminantia</taxon>
        <taxon>Pecora</taxon>
        <taxon>Cervidae</taxon>
        <taxon>Odocoileinae</taxon>
        <taxon>Rangifer</taxon>
    </lineage>
</organism>
<reference evidence="1" key="2">
    <citation type="submission" date="2025-03" db="EMBL/GenBank/DDBJ databases">
        <authorList>
            <consortium name="ELIXIR-Norway"/>
            <consortium name="Elixir Norway"/>
        </authorList>
    </citation>
    <scope>NUCLEOTIDE SEQUENCE</scope>
</reference>
<accession>A0AC59YUQ4</accession>